<accession>A0AAD4HSB9</accession>
<evidence type="ECO:0000313" key="3">
    <source>
        <dbReference type="Proteomes" id="UP001195769"/>
    </source>
</evidence>
<feature type="non-terminal residue" evidence="2">
    <location>
        <position position="134"/>
    </location>
</feature>
<evidence type="ECO:0000313" key="2">
    <source>
        <dbReference type="EMBL" id="KAG1908280.1"/>
    </source>
</evidence>
<dbReference type="RefSeq" id="XP_041233855.1">
    <property type="nucleotide sequence ID" value="XM_041374127.1"/>
</dbReference>
<keyword evidence="3" id="KW-1185">Reference proteome</keyword>
<sequence length="134" mass="14888">MSFTTKLGDEFLKVPKLDASGKDWPLWKGRLELSLSARGLMGHLTGTVSKPTNPADGKSAGWSPSSADKIKAVQTYEKELAEWLEKDAVVKQQIAVMLLDSLFVKLLSKPTAKDYYDTLKAQFEQWSLVISVEL</sequence>
<dbReference type="AlphaFoldDB" id="A0AAD4HSB9"/>
<reference evidence="2" key="1">
    <citation type="journal article" date="2020" name="New Phytol.">
        <title>Comparative genomics reveals dynamic genome evolution in host specialist ectomycorrhizal fungi.</title>
        <authorList>
            <person name="Lofgren L.A."/>
            <person name="Nguyen N.H."/>
            <person name="Vilgalys R."/>
            <person name="Ruytinx J."/>
            <person name="Liao H.L."/>
            <person name="Branco S."/>
            <person name="Kuo A."/>
            <person name="LaButti K."/>
            <person name="Lipzen A."/>
            <person name="Andreopoulos W."/>
            <person name="Pangilinan J."/>
            <person name="Riley R."/>
            <person name="Hundley H."/>
            <person name="Na H."/>
            <person name="Barry K."/>
            <person name="Grigoriev I.V."/>
            <person name="Stajich J.E."/>
            <person name="Kennedy P.G."/>
        </authorList>
    </citation>
    <scope>NUCLEOTIDE SEQUENCE</scope>
    <source>
        <strain evidence="2">FC203</strain>
    </source>
</reference>
<dbReference type="Proteomes" id="UP001195769">
    <property type="component" value="Unassembled WGS sequence"/>
</dbReference>
<proteinExistence type="predicted"/>
<organism evidence="2 3">
    <name type="scientific">Suillus fuscotomentosus</name>
    <dbReference type="NCBI Taxonomy" id="1912939"/>
    <lineage>
        <taxon>Eukaryota</taxon>
        <taxon>Fungi</taxon>
        <taxon>Dikarya</taxon>
        <taxon>Basidiomycota</taxon>
        <taxon>Agaricomycotina</taxon>
        <taxon>Agaricomycetes</taxon>
        <taxon>Agaricomycetidae</taxon>
        <taxon>Boletales</taxon>
        <taxon>Suillineae</taxon>
        <taxon>Suillaceae</taxon>
        <taxon>Suillus</taxon>
    </lineage>
</organism>
<dbReference type="EMBL" id="JABBWK010000001">
    <property type="protein sequence ID" value="KAG1908280.1"/>
    <property type="molecule type" value="Genomic_DNA"/>
</dbReference>
<dbReference type="GeneID" id="64668425"/>
<name>A0AAD4HSB9_9AGAM</name>
<comment type="caution">
    <text evidence="2">The sequence shown here is derived from an EMBL/GenBank/DDBJ whole genome shotgun (WGS) entry which is preliminary data.</text>
</comment>
<gene>
    <name evidence="2" type="ORF">F5891DRAFT_937777</name>
</gene>
<protein>
    <recommendedName>
        <fullName evidence="4">Gag protein</fullName>
    </recommendedName>
</protein>
<evidence type="ECO:0000256" key="1">
    <source>
        <dbReference type="SAM" id="MobiDB-lite"/>
    </source>
</evidence>
<feature type="region of interest" description="Disordered" evidence="1">
    <location>
        <begin position="46"/>
        <end position="65"/>
    </location>
</feature>
<evidence type="ECO:0008006" key="4">
    <source>
        <dbReference type="Google" id="ProtNLM"/>
    </source>
</evidence>